<gene>
    <name evidence="1" type="ORF">ACFFPI_11765</name>
</gene>
<sequence length="97" mass="11046">MPTHIIVTELDPEVHEEQSTVPEGYELCFDNTEPLWEGPGNDHAWARWHYDKGIMATITLNDDKTMISIPIDKAKELHRNLTGLLELMGELEPAHKA</sequence>
<keyword evidence="2" id="KW-1185">Reference proteome</keyword>
<dbReference type="RefSeq" id="WP_345047182.1">
    <property type="nucleotide sequence ID" value="NZ_BAABED010000001.1"/>
</dbReference>
<accession>A0ABV5URW6</accession>
<comment type="caution">
    <text evidence="1">The sequence shown here is derived from an EMBL/GenBank/DDBJ whole genome shotgun (WGS) entry which is preliminary data.</text>
</comment>
<reference evidence="1 2" key="1">
    <citation type="submission" date="2024-09" db="EMBL/GenBank/DDBJ databases">
        <authorList>
            <person name="Sun Q."/>
            <person name="Mori K."/>
        </authorList>
    </citation>
    <scope>NUCLEOTIDE SEQUENCE [LARGE SCALE GENOMIC DNA]</scope>
    <source>
        <strain evidence="1 2">JCM 13519</strain>
    </source>
</reference>
<dbReference type="EMBL" id="JBHMBH010000026">
    <property type="protein sequence ID" value="MFB9714799.1"/>
    <property type="molecule type" value="Genomic_DNA"/>
</dbReference>
<evidence type="ECO:0000313" key="2">
    <source>
        <dbReference type="Proteomes" id="UP001589536"/>
    </source>
</evidence>
<evidence type="ECO:0000313" key="1">
    <source>
        <dbReference type="EMBL" id="MFB9714799.1"/>
    </source>
</evidence>
<dbReference type="Proteomes" id="UP001589536">
    <property type="component" value="Unassembled WGS sequence"/>
</dbReference>
<name>A0ABV5URW6_9MICC</name>
<protein>
    <submittedName>
        <fullName evidence="1">Uncharacterized protein</fullName>
    </submittedName>
</protein>
<organism evidence="1 2">
    <name type="scientific">Arthrobacter methylotrophus</name>
    <dbReference type="NCBI Taxonomy" id="121291"/>
    <lineage>
        <taxon>Bacteria</taxon>
        <taxon>Bacillati</taxon>
        <taxon>Actinomycetota</taxon>
        <taxon>Actinomycetes</taxon>
        <taxon>Micrococcales</taxon>
        <taxon>Micrococcaceae</taxon>
        <taxon>Arthrobacter</taxon>
    </lineage>
</organism>
<proteinExistence type="predicted"/>